<dbReference type="PIRSF" id="PIRSF002741">
    <property type="entry name" value="MppA"/>
    <property type="match status" value="1"/>
</dbReference>
<dbReference type="SUPFAM" id="SSF53850">
    <property type="entry name" value="Periplasmic binding protein-like II"/>
    <property type="match status" value="1"/>
</dbReference>
<feature type="chain" id="PRO_5037845015" evidence="3">
    <location>
        <begin position="23"/>
        <end position="525"/>
    </location>
</feature>
<feature type="signal peptide" evidence="3">
    <location>
        <begin position="1"/>
        <end position="22"/>
    </location>
</feature>
<dbReference type="InterPro" id="IPR039424">
    <property type="entry name" value="SBP_5"/>
</dbReference>
<dbReference type="PANTHER" id="PTHR30290:SF83">
    <property type="entry name" value="ABC TRANSPORTER SUBSTRATE-BINDING PROTEIN"/>
    <property type="match status" value="1"/>
</dbReference>
<reference evidence="5" key="1">
    <citation type="submission" date="2019-03" db="EMBL/GenBank/DDBJ databases">
        <title>Afifella sp. nov., isolated from activated sludge.</title>
        <authorList>
            <person name="Li Q."/>
            <person name="Liu Y."/>
        </authorList>
    </citation>
    <scope>NUCLEOTIDE SEQUENCE</scope>
    <source>
        <strain evidence="5">L72</strain>
    </source>
</reference>
<dbReference type="Pfam" id="PF00496">
    <property type="entry name" value="SBP_bac_5"/>
    <property type="match status" value="1"/>
</dbReference>
<dbReference type="InterPro" id="IPR030678">
    <property type="entry name" value="Peptide/Ni-bd"/>
</dbReference>
<comment type="similarity">
    <text evidence="2">Belongs to the bacterial solute-binding protein 5 family.</text>
</comment>
<proteinExistence type="inferred from homology"/>
<dbReference type="Gene3D" id="3.10.105.10">
    <property type="entry name" value="Dipeptide-binding Protein, Domain 3"/>
    <property type="match status" value="1"/>
</dbReference>
<protein>
    <submittedName>
        <fullName evidence="5">ABC transporter substrate-binding protein</fullName>
    </submittedName>
</protein>
<comment type="subcellular location">
    <subcellularLocation>
        <location evidence="1">Periplasm</location>
    </subcellularLocation>
</comment>
<dbReference type="EMBL" id="SPKJ01000043">
    <property type="protein sequence ID" value="MYZ48617.1"/>
    <property type="molecule type" value="Genomic_DNA"/>
</dbReference>
<dbReference type="PANTHER" id="PTHR30290">
    <property type="entry name" value="PERIPLASMIC BINDING COMPONENT OF ABC TRANSPORTER"/>
    <property type="match status" value="1"/>
</dbReference>
<feature type="domain" description="Solute-binding protein family 5" evidence="4">
    <location>
        <begin position="73"/>
        <end position="405"/>
    </location>
</feature>
<evidence type="ECO:0000256" key="3">
    <source>
        <dbReference type="SAM" id="SignalP"/>
    </source>
</evidence>
<evidence type="ECO:0000313" key="5">
    <source>
        <dbReference type="EMBL" id="MYZ48617.1"/>
    </source>
</evidence>
<comment type="caution">
    <text evidence="5">The sequence shown here is derived from an EMBL/GenBank/DDBJ whole genome shotgun (WGS) entry which is preliminary data.</text>
</comment>
<dbReference type="GO" id="GO:0015833">
    <property type="term" value="P:peptide transport"/>
    <property type="evidence" value="ECO:0007669"/>
    <property type="project" value="TreeGrafter"/>
</dbReference>
<dbReference type="GO" id="GO:1904680">
    <property type="term" value="F:peptide transmembrane transporter activity"/>
    <property type="evidence" value="ECO:0007669"/>
    <property type="project" value="TreeGrafter"/>
</dbReference>
<evidence type="ECO:0000259" key="4">
    <source>
        <dbReference type="Pfam" id="PF00496"/>
    </source>
</evidence>
<dbReference type="Proteomes" id="UP000773614">
    <property type="component" value="Unassembled WGS sequence"/>
</dbReference>
<evidence type="ECO:0000256" key="2">
    <source>
        <dbReference type="ARBA" id="ARBA00005695"/>
    </source>
</evidence>
<accession>A0A964T655</accession>
<gene>
    <name evidence="5" type="ORF">E4O86_12945</name>
</gene>
<dbReference type="CDD" id="cd08495">
    <property type="entry name" value="PBP2_NikA_DppA_OppA_like_8"/>
    <property type="match status" value="1"/>
</dbReference>
<dbReference type="GO" id="GO:0043190">
    <property type="term" value="C:ATP-binding cassette (ABC) transporter complex"/>
    <property type="evidence" value="ECO:0007669"/>
    <property type="project" value="InterPro"/>
</dbReference>
<dbReference type="InterPro" id="IPR000914">
    <property type="entry name" value="SBP_5_dom"/>
</dbReference>
<dbReference type="Gene3D" id="3.90.76.10">
    <property type="entry name" value="Dipeptide-binding Protein, Domain 1"/>
    <property type="match status" value="1"/>
</dbReference>
<dbReference type="Gene3D" id="3.40.190.10">
    <property type="entry name" value="Periplasmic binding protein-like II"/>
    <property type="match status" value="1"/>
</dbReference>
<dbReference type="OrthoDB" id="9803988at2"/>
<evidence type="ECO:0000313" key="6">
    <source>
        <dbReference type="Proteomes" id="UP000773614"/>
    </source>
</evidence>
<evidence type="ECO:0000256" key="1">
    <source>
        <dbReference type="ARBA" id="ARBA00004418"/>
    </source>
</evidence>
<keyword evidence="6" id="KW-1185">Reference proteome</keyword>
<dbReference type="GO" id="GO:0030288">
    <property type="term" value="C:outer membrane-bounded periplasmic space"/>
    <property type="evidence" value="ECO:0007669"/>
    <property type="project" value="UniProtKB-ARBA"/>
</dbReference>
<name>A0A964T655_9HYPH</name>
<dbReference type="RefSeq" id="WP_161140965.1">
    <property type="nucleotide sequence ID" value="NZ_SPKJ01000043.1"/>
</dbReference>
<keyword evidence="3" id="KW-0732">Signal</keyword>
<dbReference type="AlphaFoldDB" id="A0A964T655"/>
<sequence length="525" mass="58169">MKPIRTLIVAGALALLAAGAHAQTLRIAMTTSDVPTTGGIPDNGSEGGRFAGYTIYDALVNWDFTKTDAPADLTPGLATEWHVDPNDSKRWIFTLRQGVHFHDGSLLTADDVIWNLDRHLNKDAPQYDTASASYATYTSQIASYEKISDSQIALTTKVPFSMLPYPISRVFIVSPRQYEKVGRDWIAFQAHPAGTGPFKVVSVTRQTSIELERNEDYWDKTRIPKLEKLILLPIPDANTRVAALRSGQVDWIEFPMPDSIPSLQAAGFQIVTKPYLHIWSWRFNMKEEGPLQDVRVRRALNYAIDREGMVALLSGTAVPAIGIYQKENKYFGKPTQIYTYDPEKAKALLAEAGYGPDKRPLSFKVLLPTAGSGNMVPLPMAEFIQQMLAEVGVKVEYEVADWGTVLQGMRTPPGAEGVPHRDAINHGQPFGDPTNLYSNVTSMGGTSNWGRYKNEKVDKLMAEAFASFSPEVQDAKIAEAHALVVDDAPRLFIVHDLNPRALAPNVKGFVQAQSWYQDFTQVTVE</sequence>
<organism evidence="5 6">
    <name type="scientific">Propylenella binzhouense</name>
    <dbReference type="NCBI Taxonomy" id="2555902"/>
    <lineage>
        <taxon>Bacteria</taxon>
        <taxon>Pseudomonadati</taxon>
        <taxon>Pseudomonadota</taxon>
        <taxon>Alphaproteobacteria</taxon>
        <taxon>Hyphomicrobiales</taxon>
        <taxon>Propylenellaceae</taxon>
        <taxon>Propylenella</taxon>
    </lineage>
</organism>